<organism evidence="1 2">
    <name type="scientific">Solirubrobacter ginsenosidimutans</name>
    <dbReference type="NCBI Taxonomy" id="490573"/>
    <lineage>
        <taxon>Bacteria</taxon>
        <taxon>Bacillati</taxon>
        <taxon>Actinomycetota</taxon>
        <taxon>Thermoleophilia</taxon>
        <taxon>Solirubrobacterales</taxon>
        <taxon>Solirubrobacteraceae</taxon>
        <taxon>Solirubrobacter</taxon>
    </lineage>
</organism>
<accession>A0A9X3MQ35</accession>
<proteinExistence type="predicted"/>
<name>A0A9X3MQ35_9ACTN</name>
<comment type="caution">
    <text evidence="1">The sequence shown here is derived from an EMBL/GenBank/DDBJ whole genome shotgun (WGS) entry which is preliminary data.</text>
</comment>
<evidence type="ECO:0000313" key="1">
    <source>
        <dbReference type="EMBL" id="MDA0159772.1"/>
    </source>
</evidence>
<protein>
    <submittedName>
        <fullName evidence="1">Uncharacterized protein</fullName>
    </submittedName>
</protein>
<dbReference type="AlphaFoldDB" id="A0A9X3MQ35"/>
<keyword evidence="2" id="KW-1185">Reference proteome</keyword>
<evidence type="ECO:0000313" key="2">
    <source>
        <dbReference type="Proteomes" id="UP001149140"/>
    </source>
</evidence>
<sequence>MPKDKQPWDGYESQSADEIIDRLVDLRNEARTLLDKIDEVKTYEDEHTQRDEIMGRADDLKESIDKWTSKWTSKWAAKN</sequence>
<dbReference type="Proteomes" id="UP001149140">
    <property type="component" value="Unassembled WGS sequence"/>
</dbReference>
<gene>
    <name evidence="1" type="ORF">OM076_05830</name>
</gene>
<reference evidence="1" key="1">
    <citation type="submission" date="2022-10" db="EMBL/GenBank/DDBJ databases">
        <title>The WGS of Solirubrobacter ginsenosidimutans DSM 21036.</title>
        <authorList>
            <person name="Jiang Z."/>
        </authorList>
    </citation>
    <scope>NUCLEOTIDE SEQUENCE</scope>
    <source>
        <strain evidence="1">DSM 21036</strain>
    </source>
</reference>
<dbReference type="EMBL" id="JAPDOD010000003">
    <property type="protein sequence ID" value="MDA0159772.1"/>
    <property type="molecule type" value="Genomic_DNA"/>
</dbReference>